<evidence type="ECO:0000256" key="1">
    <source>
        <dbReference type="ARBA" id="ARBA00004651"/>
    </source>
</evidence>
<dbReference type="GO" id="GO:0015188">
    <property type="term" value="F:L-isoleucine transmembrane transporter activity"/>
    <property type="evidence" value="ECO:0007669"/>
    <property type="project" value="TreeGrafter"/>
</dbReference>
<feature type="transmembrane region" description="Helical" evidence="9">
    <location>
        <begin position="39"/>
        <end position="61"/>
    </location>
</feature>
<dbReference type="GO" id="GO:0005304">
    <property type="term" value="F:L-valine transmembrane transporter activity"/>
    <property type="evidence" value="ECO:0007669"/>
    <property type="project" value="TreeGrafter"/>
</dbReference>
<dbReference type="NCBIfam" id="TIGR00796">
    <property type="entry name" value="livcs"/>
    <property type="match status" value="1"/>
</dbReference>
<dbReference type="PATRIC" id="fig|1121307.3.peg.691"/>
<feature type="transmembrane region" description="Helical" evidence="9">
    <location>
        <begin position="7"/>
        <end position="27"/>
    </location>
</feature>
<keyword evidence="4" id="KW-1003">Cell membrane</keyword>
<keyword evidence="11" id="KW-1185">Reference proteome</keyword>
<feature type="transmembrane region" description="Helical" evidence="9">
    <location>
        <begin position="403"/>
        <end position="424"/>
    </location>
</feature>
<evidence type="ECO:0000313" key="11">
    <source>
        <dbReference type="Proteomes" id="UP000036756"/>
    </source>
</evidence>
<name>A0A0J8D5I9_CLOCY</name>
<evidence type="ECO:0000256" key="9">
    <source>
        <dbReference type="RuleBase" id="RU362122"/>
    </source>
</evidence>
<accession>A0A0J8D5I9</accession>
<dbReference type="AlphaFoldDB" id="A0A0J8D5I9"/>
<feature type="transmembrane region" description="Helical" evidence="9">
    <location>
        <begin position="190"/>
        <end position="210"/>
    </location>
</feature>
<keyword evidence="7 9" id="KW-1133">Transmembrane helix</keyword>
<dbReference type="PANTHER" id="PTHR30588">
    <property type="entry name" value="BRANCHED-CHAIN AMINO ACID TRANSPORT SYSTEM 2 CARRIER PROTEIN"/>
    <property type="match status" value="1"/>
</dbReference>
<dbReference type="RefSeq" id="WP_048571477.1">
    <property type="nucleotide sequence ID" value="NZ_LFVU01000028.1"/>
</dbReference>
<evidence type="ECO:0000256" key="6">
    <source>
        <dbReference type="ARBA" id="ARBA00022970"/>
    </source>
</evidence>
<dbReference type="PANTHER" id="PTHR30588:SF0">
    <property type="entry name" value="BRANCHED-CHAIN AMINO ACID PERMEASE BRNQ"/>
    <property type="match status" value="1"/>
</dbReference>
<dbReference type="EMBL" id="LFVU01000028">
    <property type="protein sequence ID" value="KMT21092.1"/>
    <property type="molecule type" value="Genomic_DNA"/>
</dbReference>
<keyword evidence="6 9" id="KW-0029">Amino-acid transport</keyword>
<dbReference type="InterPro" id="IPR004685">
    <property type="entry name" value="Brnchd-chn_aa_trnsp_Livcs"/>
</dbReference>
<evidence type="ECO:0000256" key="2">
    <source>
        <dbReference type="ARBA" id="ARBA00008540"/>
    </source>
</evidence>
<dbReference type="Proteomes" id="UP000036756">
    <property type="component" value="Unassembled WGS sequence"/>
</dbReference>
<dbReference type="GO" id="GO:0015820">
    <property type="term" value="P:L-leucine transport"/>
    <property type="evidence" value="ECO:0007669"/>
    <property type="project" value="TreeGrafter"/>
</dbReference>
<evidence type="ECO:0000313" key="10">
    <source>
        <dbReference type="EMBL" id="KMT21092.1"/>
    </source>
</evidence>
<feature type="transmembrane region" description="Helical" evidence="9">
    <location>
        <begin position="370"/>
        <end position="391"/>
    </location>
</feature>
<evidence type="ECO:0000256" key="4">
    <source>
        <dbReference type="ARBA" id="ARBA00022475"/>
    </source>
</evidence>
<keyword evidence="8 9" id="KW-0472">Membrane</keyword>
<gene>
    <name evidence="10" type="primary">braB</name>
    <name evidence="10" type="ORF">CLCY_1c03260</name>
</gene>
<evidence type="ECO:0000256" key="5">
    <source>
        <dbReference type="ARBA" id="ARBA00022692"/>
    </source>
</evidence>
<proteinExistence type="inferred from homology"/>
<dbReference type="GO" id="GO:0015818">
    <property type="term" value="P:isoleucine transport"/>
    <property type="evidence" value="ECO:0007669"/>
    <property type="project" value="TreeGrafter"/>
</dbReference>
<dbReference type="OrthoDB" id="9783920at2"/>
<feature type="transmembrane region" description="Helical" evidence="9">
    <location>
        <begin position="82"/>
        <end position="98"/>
    </location>
</feature>
<dbReference type="GO" id="GO:0005886">
    <property type="term" value="C:plasma membrane"/>
    <property type="evidence" value="ECO:0007669"/>
    <property type="project" value="UniProtKB-SubCell"/>
</dbReference>
<feature type="transmembrane region" description="Helical" evidence="9">
    <location>
        <begin position="341"/>
        <end position="358"/>
    </location>
</feature>
<feature type="transmembrane region" description="Helical" evidence="9">
    <location>
        <begin position="222"/>
        <end position="247"/>
    </location>
</feature>
<keyword evidence="3 9" id="KW-0813">Transport</keyword>
<evidence type="ECO:0000256" key="8">
    <source>
        <dbReference type="ARBA" id="ARBA00023136"/>
    </source>
</evidence>
<comment type="subcellular location">
    <subcellularLocation>
        <location evidence="1 9">Cell membrane</location>
        <topology evidence="1 9">Multi-pass membrane protein</topology>
    </subcellularLocation>
</comment>
<evidence type="ECO:0000256" key="7">
    <source>
        <dbReference type="ARBA" id="ARBA00022989"/>
    </source>
</evidence>
<dbReference type="Pfam" id="PF05525">
    <property type="entry name" value="Branch_AA_trans"/>
    <property type="match status" value="1"/>
</dbReference>
<comment type="similarity">
    <text evidence="2 9">Belongs to the branched chain amino acid transporter family.</text>
</comment>
<keyword evidence="5 9" id="KW-0812">Transmembrane</keyword>
<dbReference type="GO" id="GO:0015190">
    <property type="term" value="F:L-leucine transmembrane transporter activity"/>
    <property type="evidence" value="ECO:0007669"/>
    <property type="project" value="TreeGrafter"/>
</dbReference>
<feature type="transmembrane region" description="Helical" evidence="9">
    <location>
        <begin position="278"/>
        <end position="302"/>
    </location>
</feature>
<evidence type="ECO:0000256" key="3">
    <source>
        <dbReference type="ARBA" id="ARBA00022448"/>
    </source>
</evidence>
<organism evidence="10 11">
    <name type="scientific">Clostridium cylindrosporum DSM 605</name>
    <dbReference type="NCBI Taxonomy" id="1121307"/>
    <lineage>
        <taxon>Bacteria</taxon>
        <taxon>Bacillati</taxon>
        <taxon>Bacillota</taxon>
        <taxon>Clostridia</taxon>
        <taxon>Eubacteriales</taxon>
        <taxon>Clostridiaceae</taxon>
        <taxon>Clostridium</taxon>
    </lineage>
</organism>
<feature type="transmembrane region" description="Helical" evidence="9">
    <location>
        <begin position="149"/>
        <end position="170"/>
    </location>
</feature>
<feature type="transmembrane region" description="Helical" evidence="9">
    <location>
        <begin position="314"/>
        <end position="335"/>
    </location>
</feature>
<protein>
    <recommendedName>
        <fullName evidence="9">Branched-chain amino acid transport system carrier protein</fullName>
    </recommendedName>
</protein>
<reference evidence="10 11" key="1">
    <citation type="submission" date="2015-06" db="EMBL/GenBank/DDBJ databases">
        <title>Draft genome sequence of the purine-degrading Clostridium cylindrosporum HC-1 (DSM 605).</title>
        <authorList>
            <person name="Poehlein A."/>
            <person name="Schiel-Bengelsdorf B."/>
            <person name="Bengelsdorf F."/>
            <person name="Daniel R."/>
            <person name="Duerre P."/>
        </authorList>
    </citation>
    <scope>NUCLEOTIDE SEQUENCE [LARGE SCALE GENOMIC DNA]</scope>
    <source>
        <strain evidence="10 11">DSM 605</strain>
    </source>
</reference>
<feature type="transmembrane region" description="Helical" evidence="9">
    <location>
        <begin position="118"/>
        <end position="137"/>
    </location>
</feature>
<sequence length="431" mass="45102">MNKSFKDIIIVGFALFAMFFGAGNLIFPPSLGLSVGDAWLPGMIGFIITGIGLPLLGIIAASKAGGSVRDVGDKVSKGFSKVFAIAILLAIGPLFAIPRTAATTFEVGIKPFVGTSSTLMITICSIIFFLITVYFTINPTTVVDKVGKILTPFLLIALLVIIVKGIITPIGTPINTGVTGSFGKGFIEGYNTMDALASLVFAGIVIKYFVDKGYSDIKSQVSLTIKAGIVSSIGFIIVYGGLTYIGATTSGVYKAGMDQTALTINIARSLLGTTGQSVLSVAVALACLTTAVGLTATCGEYFSNLTKGKVSYKAMVIIVSVFSCVMSVVGVSTIVKISVPVLVLLYPVAAVLMVLTVFDKFIRNKNVYKGAVIGAFVVSLFDALTIAKLPIESVNTMISKIPLAGFGLGWIIPSIVGMLIGLLFKYNKKQA</sequence>
<comment type="function">
    <text evidence="9">Component of the transport system for branched-chain amino acids.</text>
</comment>
<comment type="caution">
    <text evidence="10">The sequence shown here is derived from an EMBL/GenBank/DDBJ whole genome shotgun (WGS) entry which is preliminary data.</text>
</comment>
<dbReference type="STRING" id="1121307.CLCY_1c03260"/>